<feature type="compositionally biased region" description="Basic and acidic residues" evidence="1">
    <location>
        <begin position="224"/>
        <end position="236"/>
    </location>
</feature>
<protein>
    <submittedName>
        <fullName evidence="2">Uncharacterized protein</fullName>
    </submittedName>
</protein>
<dbReference type="EMBL" id="JAAAUY010000032">
    <property type="protein sequence ID" value="KAF9337251.1"/>
    <property type="molecule type" value="Genomic_DNA"/>
</dbReference>
<name>A0A9P5SS50_9FUNG</name>
<evidence type="ECO:0000256" key="1">
    <source>
        <dbReference type="SAM" id="MobiDB-lite"/>
    </source>
</evidence>
<feature type="compositionally biased region" description="Polar residues" evidence="1">
    <location>
        <begin position="136"/>
        <end position="146"/>
    </location>
</feature>
<feature type="region of interest" description="Disordered" evidence="1">
    <location>
        <begin position="46"/>
        <end position="390"/>
    </location>
</feature>
<dbReference type="Proteomes" id="UP000696485">
    <property type="component" value="Unassembled WGS sequence"/>
</dbReference>
<organism evidence="2 3">
    <name type="scientific">Podila minutissima</name>
    <dbReference type="NCBI Taxonomy" id="64525"/>
    <lineage>
        <taxon>Eukaryota</taxon>
        <taxon>Fungi</taxon>
        <taxon>Fungi incertae sedis</taxon>
        <taxon>Mucoromycota</taxon>
        <taxon>Mortierellomycotina</taxon>
        <taxon>Mortierellomycetes</taxon>
        <taxon>Mortierellales</taxon>
        <taxon>Mortierellaceae</taxon>
        <taxon>Podila</taxon>
    </lineage>
</organism>
<evidence type="ECO:0000313" key="2">
    <source>
        <dbReference type="EMBL" id="KAF9337251.1"/>
    </source>
</evidence>
<feature type="compositionally biased region" description="Low complexity" evidence="1">
    <location>
        <begin position="354"/>
        <end position="367"/>
    </location>
</feature>
<feature type="compositionally biased region" description="Basic and acidic residues" evidence="1">
    <location>
        <begin position="75"/>
        <end position="99"/>
    </location>
</feature>
<comment type="caution">
    <text evidence="2">The sequence shown here is derived from an EMBL/GenBank/DDBJ whole genome shotgun (WGS) entry which is preliminary data.</text>
</comment>
<feature type="compositionally biased region" description="Basic and acidic residues" evidence="1">
    <location>
        <begin position="270"/>
        <end position="297"/>
    </location>
</feature>
<reference evidence="2" key="1">
    <citation type="journal article" date="2020" name="Fungal Divers.">
        <title>Resolving the Mortierellaceae phylogeny through synthesis of multi-gene phylogenetics and phylogenomics.</title>
        <authorList>
            <person name="Vandepol N."/>
            <person name="Liber J."/>
            <person name="Desiro A."/>
            <person name="Na H."/>
            <person name="Kennedy M."/>
            <person name="Barry K."/>
            <person name="Grigoriev I.V."/>
            <person name="Miller A.N."/>
            <person name="O'Donnell K."/>
            <person name="Stajich J.E."/>
            <person name="Bonito G."/>
        </authorList>
    </citation>
    <scope>NUCLEOTIDE SEQUENCE</scope>
    <source>
        <strain evidence="2">NVP1</strain>
    </source>
</reference>
<feature type="compositionally biased region" description="Polar residues" evidence="1">
    <location>
        <begin position="58"/>
        <end position="72"/>
    </location>
</feature>
<evidence type="ECO:0000313" key="3">
    <source>
        <dbReference type="Proteomes" id="UP000696485"/>
    </source>
</evidence>
<feature type="compositionally biased region" description="Low complexity" evidence="1">
    <location>
        <begin position="188"/>
        <end position="202"/>
    </location>
</feature>
<feature type="compositionally biased region" description="Basic and acidic residues" evidence="1">
    <location>
        <begin position="46"/>
        <end position="57"/>
    </location>
</feature>
<dbReference type="AlphaFoldDB" id="A0A9P5SS50"/>
<sequence length="390" mass="42043">MVDRITKSTEYKKVQQFVDSLLQPAQYMSKIESTLMTIVKEQAPVVEKEAAQDKDSETLPSTSSTAKQNSLHSLDITKKEKGEKLEKSASKTLDKRARVPESLPTKPVLPSPSLPSEVSTKKDVDTDIDEDDKENVTVQNGSSDTIDSSDSPRPKPSSFQSPPLRKKGSQSLGSMHITPKKRNRRQSADSNSSLSSPPSSSEPDSDIDDPIAEGGRAKKVIKKANKDTDPTGETDRGAFGNHSLDSIDTLSDPGVDLSMDVDPVSSIKPEPLEGKDVEMTTEQEPQKPKTEIKDYGHLEPPTTDSTITPKANSPDTTVKKEQPSETSGNQTSAKDASHSSPSTSGMIELTSPGASAQADTHATAAPTKTQYCPFASEADSQTKQQFKSKD</sequence>
<feature type="compositionally biased region" description="Polar residues" evidence="1">
    <location>
        <begin position="378"/>
        <end position="390"/>
    </location>
</feature>
<feature type="compositionally biased region" description="Polar residues" evidence="1">
    <location>
        <begin position="324"/>
        <end position="345"/>
    </location>
</feature>
<gene>
    <name evidence="2" type="ORF">BG006_005651</name>
</gene>
<accession>A0A9P5SS50</accession>
<keyword evidence="3" id="KW-1185">Reference proteome</keyword>
<proteinExistence type="predicted"/>
<feature type="compositionally biased region" description="Polar residues" evidence="1">
    <location>
        <begin position="302"/>
        <end position="316"/>
    </location>
</feature>